<evidence type="ECO:0000256" key="7">
    <source>
        <dbReference type="ARBA" id="ARBA00058905"/>
    </source>
</evidence>
<dbReference type="Gene3D" id="3.20.20.300">
    <property type="entry name" value="Glycoside hydrolase, family 3, N-terminal domain"/>
    <property type="match status" value="1"/>
</dbReference>
<dbReference type="SUPFAM" id="SSF51445">
    <property type="entry name" value="(Trans)glycosidases"/>
    <property type="match status" value="1"/>
</dbReference>
<dbReference type="Pfam" id="PF01915">
    <property type="entry name" value="Glyco_hydro_3_C"/>
    <property type="match status" value="1"/>
</dbReference>
<accession>A0A7T1WT98</accession>
<feature type="domain" description="Fibronectin type III-like" evidence="10">
    <location>
        <begin position="743"/>
        <end position="814"/>
    </location>
</feature>
<evidence type="ECO:0000256" key="3">
    <source>
        <dbReference type="ARBA" id="ARBA00012744"/>
    </source>
</evidence>
<protein>
    <recommendedName>
        <fullName evidence="8">Exo-alpha-(1-&gt;6)-L-arabinopyranosidase</fullName>
        <ecNumber evidence="3">3.2.1.21</ecNumber>
    </recommendedName>
</protein>
<dbReference type="InterPro" id="IPR006311">
    <property type="entry name" value="TAT_signal"/>
</dbReference>
<keyword evidence="6" id="KW-0326">Glycosidase</keyword>
<dbReference type="Gene3D" id="3.40.50.1700">
    <property type="entry name" value="Glycoside hydrolase family 3 C-terminal domain"/>
    <property type="match status" value="1"/>
</dbReference>
<dbReference type="InterPro" id="IPR026891">
    <property type="entry name" value="Fn3-like"/>
</dbReference>
<comment type="catalytic activity">
    <reaction evidence="1">
        <text>Hydrolysis of terminal, non-reducing beta-D-glucosyl residues with release of beta-D-glucose.</text>
        <dbReference type="EC" id="3.2.1.21"/>
    </reaction>
</comment>
<keyword evidence="4" id="KW-0732">Signal</keyword>
<evidence type="ECO:0000256" key="8">
    <source>
        <dbReference type="ARBA" id="ARBA00074219"/>
    </source>
</evidence>
<gene>
    <name evidence="11" type="ORF">G4Z16_30280</name>
</gene>
<dbReference type="AlphaFoldDB" id="A0A7T1WT98"/>
<feature type="compositionally biased region" description="Basic residues" evidence="9">
    <location>
        <begin position="92"/>
        <end position="104"/>
    </location>
</feature>
<dbReference type="Gene3D" id="2.60.40.10">
    <property type="entry name" value="Immunoglobulins"/>
    <property type="match status" value="1"/>
</dbReference>
<feature type="region of interest" description="Disordered" evidence="9">
    <location>
        <begin position="78"/>
        <end position="108"/>
    </location>
</feature>
<evidence type="ECO:0000256" key="4">
    <source>
        <dbReference type="ARBA" id="ARBA00022729"/>
    </source>
</evidence>
<dbReference type="InterPro" id="IPR017853">
    <property type="entry name" value="GH"/>
</dbReference>
<dbReference type="SUPFAM" id="SSF52279">
    <property type="entry name" value="Beta-D-glucan exohydrolase, C-terminal domain"/>
    <property type="match status" value="1"/>
</dbReference>
<dbReference type="PANTHER" id="PTHR30620:SF16">
    <property type="entry name" value="LYSOSOMAL BETA GLUCOSIDASE"/>
    <property type="match status" value="1"/>
</dbReference>
<evidence type="ECO:0000259" key="10">
    <source>
        <dbReference type="SMART" id="SM01217"/>
    </source>
</evidence>
<dbReference type="FunFam" id="2.60.40.10:FF:000495">
    <property type="entry name" value="Periplasmic beta-glucosidase"/>
    <property type="match status" value="1"/>
</dbReference>
<comment type="similarity">
    <text evidence="2">Belongs to the glycosyl hydrolase 3 family.</text>
</comment>
<evidence type="ECO:0000256" key="5">
    <source>
        <dbReference type="ARBA" id="ARBA00022801"/>
    </source>
</evidence>
<evidence type="ECO:0000256" key="9">
    <source>
        <dbReference type="SAM" id="MobiDB-lite"/>
    </source>
</evidence>
<dbReference type="PRINTS" id="PR00133">
    <property type="entry name" value="GLHYDRLASE3"/>
</dbReference>
<dbReference type="Proteomes" id="UP000595046">
    <property type="component" value="Chromosome"/>
</dbReference>
<keyword evidence="12" id="KW-1185">Reference proteome</keyword>
<dbReference type="GO" id="GO:0009251">
    <property type="term" value="P:glucan catabolic process"/>
    <property type="evidence" value="ECO:0007669"/>
    <property type="project" value="TreeGrafter"/>
</dbReference>
<dbReference type="GO" id="GO:0008422">
    <property type="term" value="F:beta-glucosidase activity"/>
    <property type="evidence" value="ECO:0007669"/>
    <property type="project" value="UniProtKB-EC"/>
</dbReference>
<dbReference type="FunFam" id="3.20.20.300:FF:000005">
    <property type="entry name" value="Periplasmic beta-glucosidase"/>
    <property type="match status" value="1"/>
</dbReference>
<dbReference type="InterPro" id="IPR013783">
    <property type="entry name" value="Ig-like_fold"/>
</dbReference>
<proteinExistence type="inferred from homology"/>
<feature type="compositionally biased region" description="Polar residues" evidence="9">
    <location>
        <begin position="21"/>
        <end position="37"/>
    </location>
</feature>
<evidence type="ECO:0000256" key="1">
    <source>
        <dbReference type="ARBA" id="ARBA00000448"/>
    </source>
</evidence>
<organism evidence="11 12">
    <name type="scientific">Streptomyces bathyalis</name>
    <dbReference type="NCBI Taxonomy" id="2710756"/>
    <lineage>
        <taxon>Bacteria</taxon>
        <taxon>Bacillati</taxon>
        <taxon>Actinomycetota</taxon>
        <taxon>Actinomycetes</taxon>
        <taxon>Kitasatosporales</taxon>
        <taxon>Streptomycetaceae</taxon>
        <taxon>Streptomyces</taxon>
    </lineage>
</organism>
<evidence type="ECO:0000313" key="12">
    <source>
        <dbReference type="Proteomes" id="UP000595046"/>
    </source>
</evidence>
<dbReference type="EMBL" id="CP048882">
    <property type="protein sequence ID" value="QPP09998.1"/>
    <property type="molecule type" value="Genomic_DNA"/>
</dbReference>
<evidence type="ECO:0000256" key="6">
    <source>
        <dbReference type="ARBA" id="ARBA00023295"/>
    </source>
</evidence>
<dbReference type="PROSITE" id="PS51318">
    <property type="entry name" value="TAT"/>
    <property type="match status" value="1"/>
</dbReference>
<sequence>MRFQQFGPASFSSLDRPWSGGLTSLRQDPCGQSSGTSKETRVAGIFSRRSVFRASAGAAVLASASSLPALSATPAAAAPASRSAAHGTATRAARRATAAKRKRVDAKTERRVRKLLERMTVEEKFGQLQQLTWNPDTGPGEGQNEKAREAAAEGRLGSVLNITGAKECNELQRFAVEESRLGIPLVFGLDVIHGFLTTFPVPLAQGASFDPGVVTTDAEVSAREAASWGVHWTFAPMADVSREPRWGRVAEGSGEDPYLTAELTAAKVRGYQGEDYSEEGRIAACAKHFVGYGFPEGGRDYNTVDISERRLRDIALPPFKAAVDAGVATLMASFNTVNGVPAHANRHTLTGILHEEFGFDGFVVGDYNGVQELIPHGVAADDADAAALALGAGVDMEMVSTTYADNGEELLKSGRIEQQRLDDAVTRILRIKVRLGLFENPYTDEDGEIAEPTRATRKHARETAARCAVLLKNDDRTLPLSKDTSSIAVIGPLGDDTQELHGTWAGPGARKFPAVSVLEGVKKAAPDAKVTFARGCDITGSDTGGFKEAEAAARAADAAVVVVGEKAGHSGEAASRSDITLPGVQEELIRRVAAAGKPFAVVVLAGRPLVLSGVAEHAPAILEGWHPGLEGGNAVADVLFGKVNPGGKLPATFPRAVGAIAEYCAHENTGRPYDADNKYTSKYLDLEHGPLFPFGHGLSYTTFACSQLRLSEKSVSAQAVRDGGAKVRVTVKVENTGRRAGDEVVQLYIHDKVASLAQPVRRLRGFERVTLDAGESRTVSFELGADDLGFHTNDPKGELLVEPGEFGIYAGGSSEAELNTTLTLT</sequence>
<feature type="compositionally biased region" description="Low complexity" evidence="9">
    <location>
        <begin position="78"/>
        <end position="91"/>
    </location>
</feature>
<dbReference type="Pfam" id="PF14310">
    <property type="entry name" value="Fn3-like"/>
    <property type="match status" value="1"/>
</dbReference>
<reference evidence="12" key="1">
    <citation type="submission" date="2020-02" db="EMBL/GenBank/DDBJ databases">
        <title>Streptomyces sp. ASO4wet.</title>
        <authorList>
            <person name="Risdian C."/>
            <person name="Landwehr W."/>
            <person name="Schupp P."/>
            <person name="Wink J."/>
        </authorList>
    </citation>
    <scope>NUCLEOTIDE SEQUENCE [LARGE SCALE GENOMIC DNA]</scope>
    <source>
        <strain evidence="12">ASO4wet</strain>
    </source>
</reference>
<dbReference type="InterPro" id="IPR036962">
    <property type="entry name" value="Glyco_hydro_3_N_sf"/>
</dbReference>
<dbReference type="SMART" id="SM01217">
    <property type="entry name" value="Fn3_like"/>
    <property type="match status" value="1"/>
</dbReference>
<dbReference type="InterPro" id="IPR002772">
    <property type="entry name" value="Glyco_hydro_3_C"/>
</dbReference>
<comment type="function">
    <text evidence="7">Catalyzes the hydrolysis of a non-reducing terminal alpha-L-arabinopyranosidic linkage in ginsenoside Rb2 (alpha-L-arabinopyranosyl-(1-&gt;6)-alpha-D-glucopyranosyl) to release alpha-D-glucopyranosyl (Rd). It is not able to hydrolyze alpha-L-arabinofuranosyl-(1-&gt;6)-alpha-D-glucopyranosyl (Rc).</text>
</comment>
<dbReference type="InterPro" id="IPR051915">
    <property type="entry name" value="Cellulose_Degrad_GH3"/>
</dbReference>
<dbReference type="InterPro" id="IPR001764">
    <property type="entry name" value="Glyco_hydro_3_N"/>
</dbReference>
<dbReference type="Pfam" id="PF00933">
    <property type="entry name" value="Glyco_hydro_3"/>
    <property type="match status" value="1"/>
</dbReference>
<keyword evidence="5 11" id="KW-0378">Hydrolase</keyword>
<feature type="region of interest" description="Disordered" evidence="9">
    <location>
        <begin position="1"/>
        <end position="41"/>
    </location>
</feature>
<dbReference type="KEGG" id="sbat:G4Z16_30280"/>
<dbReference type="PANTHER" id="PTHR30620">
    <property type="entry name" value="PERIPLASMIC BETA-GLUCOSIDASE-RELATED"/>
    <property type="match status" value="1"/>
</dbReference>
<dbReference type="InterPro" id="IPR036881">
    <property type="entry name" value="Glyco_hydro_3_C_sf"/>
</dbReference>
<evidence type="ECO:0000313" key="11">
    <source>
        <dbReference type="EMBL" id="QPP09998.1"/>
    </source>
</evidence>
<evidence type="ECO:0000256" key="2">
    <source>
        <dbReference type="ARBA" id="ARBA00005336"/>
    </source>
</evidence>
<name>A0A7T1WT98_9ACTN</name>
<dbReference type="EC" id="3.2.1.21" evidence="3"/>